<proteinExistence type="predicted"/>
<dbReference type="AlphaFoldDB" id="A0AA35WRM8"/>
<name>A0AA35WRM8_GEOBA</name>
<evidence type="ECO:0000256" key="1">
    <source>
        <dbReference type="SAM" id="MobiDB-lite"/>
    </source>
</evidence>
<feature type="compositionally biased region" description="Gly residues" evidence="1">
    <location>
        <begin position="174"/>
        <end position="190"/>
    </location>
</feature>
<keyword evidence="3" id="KW-1185">Reference proteome</keyword>
<dbReference type="EMBL" id="CASHTH010002050">
    <property type="protein sequence ID" value="CAI8024085.1"/>
    <property type="molecule type" value="Genomic_DNA"/>
</dbReference>
<organism evidence="2 3">
    <name type="scientific">Geodia barretti</name>
    <name type="common">Barrett's horny sponge</name>
    <dbReference type="NCBI Taxonomy" id="519541"/>
    <lineage>
        <taxon>Eukaryota</taxon>
        <taxon>Metazoa</taxon>
        <taxon>Porifera</taxon>
        <taxon>Demospongiae</taxon>
        <taxon>Heteroscleromorpha</taxon>
        <taxon>Tetractinellida</taxon>
        <taxon>Astrophorina</taxon>
        <taxon>Geodiidae</taxon>
        <taxon>Geodia</taxon>
    </lineage>
</organism>
<evidence type="ECO:0000313" key="2">
    <source>
        <dbReference type="EMBL" id="CAI8024085.1"/>
    </source>
</evidence>
<dbReference type="Proteomes" id="UP001174909">
    <property type="component" value="Unassembled WGS sequence"/>
</dbReference>
<reference evidence="2" key="1">
    <citation type="submission" date="2023-03" db="EMBL/GenBank/DDBJ databases">
        <authorList>
            <person name="Steffen K."/>
            <person name="Cardenas P."/>
        </authorList>
    </citation>
    <scope>NUCLEOTIDE SEQUENCE</scope>
</reference>
<comment type="caution">
    <text evidence="2">The sequence shown here is derived from an EMBL/GenBank/DDBJ whole genome shotgun (WGS) entry which is preliminary data.</text>
</comment>
<feature type="region of interest" description="Disordered" evidence="1">
    <location>
        <begin position="156"/>
        <end position="234"/>
    </location>
</feature>
<gene>
    <name evidence="2" type="ORF">GBAR_LOCUS14026</name>
</gene>
<evidence type="ECO:0000313" key="3">
    <source>
        <dbReference type="Proteomes" id="UP001174909"/>
    </source>
</evidence>
<accession>A0AA35WRM8</accession>
<feature type="compositionally biased region" description="Gly residues" evidence="1">
    <location>
        <begin position="197"/>
        <end position="216"/>
    </location>
</feature>
<sequence length="304" mass="32287">MRERAMAVSSGLSSRRQARLQQDIQSITALCSANPVLQVFTPPTSESLVVLLNGPTHSRFMVATIIMRVFSRAEYTFTFTEDYPENTIVVCSQEADNVVVISKPLTIAVWEICAENGVSLFSGSSDRLWHDGGGIVPGHEGGGMVPGHEGGGMVPGHEGGEMGPGHEGSEMGPGHEGGGMVPGHEGGGMVPGHEGGEMGPGHEGGEMGPGHEGGGTVEMEEDAHPHSEDTPLSLGTQVSVTSSECLDEEFYEDYDCYDPDMTEENVVHPLLERELDLVQAVYGQNALETRCVQYLFGSIVTDAS</sequence>
<protein>
    <submittedName>
        <fullName evidence="2">Uncharacterized protein</fullName>
    </submittedName>
</protein>